<evidence type="ECO:0000313" key="4">
    <source>
        <dbReference type="EMBL" id="ANW01209.1"/>
    </source>
</evidence>
<dbReference type="GO" id="GO:0000271">
    <property type="term" value="P:polysaccharide biosynthetic process"/>
    <property type="evidence" value="ECO:0007669"/>
    <property type="project" value="UniProtKB-KW"/>
</dbReference>
<dbReference type="InterPro" id="IPR003362">
    <property type="entry name" value="Bact_transf"/>
</dbReference>
<dbReference type="Proteomes" id="UP000092839">
    <property type="component" value="Chromosome"/>
</dbReference>
<evidence type="ECO:0000256" key="1">
    <source>
        <dbReference type="ARBA" id="ARBA00006464"/>
    </source>
</evidence>
<dbReference type="KEGG" id="bic:LMTR13_14565"/>
<comment type="similarity">
    <text evidence="1">Belongs to the bacterial sugar transferase family.</text>
</comment>
<protein>
    <recommendedName>
        <fullName evidence="3">Bacterial sugar transferase domain-containing protein</fullName>
    </recommendedName>
</protein>
<sequence>MVSYKAVSRGVIFPKYKLRVVRIAHINAAAALDGDWHAYAAEWDPACRTLLGNLLKKFYLDEIPQLINVALGHMSLVGPRPLALHHYQRDSAQGNIQRRMIKAGLFGPSQALKGTARYGQQDDEYEYLDAVLRMPAGQLLLYDLKLICLGLFRVAQGRGL</sequence>
<reference evidence="4 5" key="1">
    <citation type="submission" date="2016-07" db="EMBL/GenBank/DDBJ databases">
        <title>Complete genome sequence of Bradyrhizobium icense LMTR 13T, a potential inoculant strain isolated from lima bean (Phaseolus lunatus) in Peru.</title>
        <authorList>
            <person name="Ormeno-Orrillo E."/>
            <person name="Duran D."/>
            <person name="Rogel M.A."/>
            <person name="Rey L."/>
            <person name="Imperial J."/>
            <person name="Ruiz-Argueso T."/>
            <person name="Martinez-Romero E."/>
        </authorList>
    </citation>
    <scope>NUCLEOTIDE SEQUENCE [LARGE SCALE GENOMIC DNA]</scope>
    <source>
        <strain evidence="4 5">LMTR 13</strain>
    </source>
</reference>
<dbReference type="AlphaFoldDB" id="A0A1B1UEN0"/>
<dbReference type="STRING" id="1274631.LMTR13_14565"/>
<dbReference type="PANTHER" id="PTHR30576">
    <property type="entry name" value="COLANIC BIOSYNTHESIS UDP-GLUCOSE LIPID CARRIER TRANSFERASE"/>
    <property type="match status" value="1"/>
</dbReference>
<dbReference type="GO" id="GO:0016780">
    <property type="term" value="F:phosphotransferase activity, for other substituted phosphate groups"/>
    <property type="evidence" value="ECO:0007669"/>
    <property type="project" value="TreeGrafter"/>
</dbReference>
<keyword evidence="2" id="KW-0270">Exopolysaccharide synthesis</keyword>
<dbReference type="OrthoDB" id="9808602at2"/>
<evidence type="ECO:0000256" key="2">
    <source>
        <dbReference type="ARBA" id="ARBA00023169"/>
    </source>
</evidence>
<dbReference type="Pfam" id="PF02397">
    <property type="entry name" value="Bac_transf"/>
    <property type="match status" value="1"/>
</dbReference>
<name>A0A1B1UEN0_9BRAD</name>
<evidence type="ECO:0000313" key="5">
    <source>
        <dbReference type="Proteomes" id="UP000092839"/>
    </source>
</evidence>
<dbReference type="EMBL" id="CP016428">
    <property type="protein sequence ID" value="ANW01209.1"/>
    <property type="molecule type" value="Genomic_DNA"/>
</dbReference>
<evidence type="ECO:0000259" key="3">
    <source>
        <dbReference type="Pfam" id="PF02397"/>
    </source>
</evidence>
<organism evidence="4 5">
    <name type="scientific">Bradyrhizobium icense</name>
    <dbReference type="NCBI Taxonomy" id="1274631"/>
    <lineage>
        <taxon>Bacteria</taxon>
        <taxon>Pseudomonadati</taxon>
        <taxon>Pseudomonadota</taxon>
        <taxon>Alphaproteobacteria</taxon>
        <taxon>Hyphomicrobiales</taxon>
        <taxon>Nitrobacteraceae</taxon>
        <taxon>Bradyrhizobium</taxon>
    </lineage>
</organism>
<dbReference type="PANTHER" id="PTHR30576:SF0">
    <property type="entry name" value="UNDECAPRENYL-PHOSPHATE N-ACETYLGALACTOSAMINYL 1-PHOSPHATE TRANSFERASE-RELATED"/>
    <property type="match status" value="1"/>
</dbReference>
<keyword evidence="5" id="KW-1185">Reference proteome</keyword>
<proteinExistence type="inferred from homology"/>
<gene>
    <name evidence="4" type="ORF">LMTR13_14565</name>
</gene>
<accession>A0A1B1UEN0</accession>
<feature type="domain" description="Bacterial sugar transferase" evidence="3">
    <location>
        <begin position="10"/>
        <end position="152"/>
    </location>
</feature>